<dbReference type="PANTHER" id="PTHR42957">
    <property type="entry name" value="HELICASE MJ1565-RELATED"/>
    <property type="match status" value="1"/>
</dbReference>
<dbReference type="InterPro" id="IPR008571">
    <property type="entry name" value="HerA-like"/>
</dbReference>
<dbReference type="InterPro" id="IPR027417">
    <property type="entry name" value="P-loop_NTPase"/>
</dbReference>
<dbReference type="PANTHER" id="PTHR42957:SF1">
    <property type="entry name" value="HELICASE MJ1565-RELATED"/>
    <property type="match status" value="1"/>
</dbReference>
<dbReference type="EMBL" id="LAZR01000602">
    <property type="protein sequence ID" value="KKN63065.1"/>
    <property type="molecule type" value="Genomic_DNA"/>
</dbReference>
<name>A0A0F9S2K4_9ZZZZ</name>
<dbReference type="Pfam" id="PF01935">
    <property type="entry name" value="DUF87"/>
    <property type="match status" value="1"/>
</dbReference>
<dbReference type="Gene3D" id="3.40.50.300">
    <property type="entry name" value="P-loop containing nucleotide triphosphate hydrolases"/>
    <property type="match status" value="1"/>
</dbReference>
<comment type="caution">
    <text evidence="2">The sequence shown here is derived from an EMBL/GenBank/DDBJ whole genome shotgun (WGS) entry which is preliminary data.</text>
</comment>
<dbReference type="SUPFAM" id="SSF52540">
    <property type="entry name" value="P-loop containing nucleoside triphosphate hydrolases"/>
    <property type="match status" value="1"/>
</dbReference>
<dbReference type="InterPro" id="IPR002789">
    <property type="entry name" value="HerA_central"/>
</dbReference>
<accession>A0A0F9S2K4</accession>
<organism evidence="2">
    <name type="scientific">marine sediment metagenome</name>
    <dbReference type="NCBI Taxonomy" id="412755"/>
    <lineage>
        <taxon>unclassified sequences</taxon>
        <taxon>metagenomes</taxon>
        <taxon>ecological metagenomes</taxon>
    </lineage>
</organism>
<evidence type="ECO:0000313" key="2">
    <source>
        <dbReference type="EMBL" id="KKN63065.1"/>
    </source>
</evidence>
<protein>
    <recommendedName>
        <fullName evidence="1">Helicase HerA central domain-containing protein</fullName>
    </recommendedName>
</protein>
<proteinExistence type="predicted"/>
<feature type="domain" description="Helicase HerA central" evidence="1">
    <location>
        <begin position="287"/>
        <end position="503"/>
    </location>
</feature>
<sequence length="654" mass="74658">MTETDSNNSNYNNFQNDLELIVNKITKLFDSNRYYNLFELRKLAKNLRFNLPGRYSLRTIRIISKIFVKNLPQQFFARRKVIGEVIIDYLKGDLKKKILAKLREINNKDETLDKSLAAAGAATEKITHEIISNFGSRAIPIARVIPGSNVNVIKCRITDSFQQIKDINGKYVTLKPFEGVKVLGQIGNIYTVNDTPNNILAPTMISDSTDEIDKQTIIELDSRIADVYVRKVIDGKIKKKELGNAPPTTTDIYLATDKDIEVFFDISPENPVCFVKTIGHLSFIPKFDLLRLLRRHVYILGITDSGKGFLANSFLLSCVGYTIRIAPDEDRKVGCLYFDFTGQFANDSYGFFEAWTSESGSDPRVIIPGDEIGIHTPEDLIEIFFRKYRILDLGFASQKIAGMRRYLLSRITINSTFSDFQRELPCAIRNTYSGNPTNHLERIESHLEAMGSSIWNEEIEPLKSPDLFVNIDNNLRNGKFVIVDLSRIREREYKPGVVYRILKFLDELLNENFSNTQREMDYPVFVGLDEAHNFAGATSNLRQGYYVDECNNLIARMCAEDRKTGLCMVIITQRLAWTNRDVRANMGLWCVSKINSVDEDQAKKCMGNHDFINYRYRAFRLFGDSSPIPPFPTRALIPSELAKLKKKVGSKFGK</sequence>
<dbReference type="AlphaFoldDB" id="A0A0F9S2K4"/>
<reference evidence="2" key="1">
    <citation type="journal article" date="2015" name="Nature">
        <title>Complex archaea that bridge the gap between prokaryotes and eukaryotes.</title>
        <authorList>
            <person name="Spang A."/>
            <person name="Saw J.H."/>
            <person name="Jorgensen S.L."/>
            <person name="Zaremba-Niedzwiedzka K."/>
            <person name="Martijn J."/>
            <person name="Lind A.E."/>
            <person name="van Eijk R."/>
            <person name="Schleper C."/>
            <person name="Guy L."/>
            <person name="Ettema T.J."/>
        </authorList>
    </citation>
    <scope>NUCLEOTIDE SEQUENCE</scope>
</reference>
<evidence type="ECO:0000259" key="1">
    <source>
        <dbReference type="Pfam" id="PF01935"/>
    </source>
</evidence>
<gene>
    <name evidence="2" type="ORF">LCGC14_0505400</name>
</gene>